<organism evidence="1 2">
    <name type="scientific">Meloidogyne incognita</name>
    <name type="common">Southern root-knot nematode worm</name>
    <name type="synonym">Oxyuris incognita</name>
    <dbReference type="NCBI Taxonomy" id="6306"/>
    <lineage>
        <taxon>Eukaryota</taxon>
        <taxon>Metazoa</taxon>
        <taxon>Ecdysozoa</taxon>
        <taxon>Nematoda</taxon>
        <taxon>Chromadorea</taxon>
        <taxon>Rhabditida</taxon>
        <taxon>Tylenchina</taxon>
        <taxon>Tylenchomorpha</taxon>
        <taxon>Tylenchoidea</taxon>
        <taxon>Meloidogynidae</taxon>
        <taxon>Meloidogyninae</taxon>
        <taxon>Meloidogyne</taxon>
        <taxon>Meloidogyne incognita group</taxon>
    </lineage>
</organism>
<keyword evidence="1" id="KW-1185">Reference proteome</keyword>
<sequence length="88" mass="10223">MLCSGVVQGKGVVWWKKQRFTSQDIWMTNRKRSCLHDIRIHVYNIDVEDLFIFSTHVVKFEGFCPSSSKAIFSGIHRPNTVNFEPFSS</sequence>
<evidence type="ECO:0000313" key="1">
    <source>
        <dbReference type="Proteomes" id="UP000887563"/>
    </source>
</evidence>
<dbReference type="AlphaFoldDB" id="A0A914NDE3"/>
<proteinExistence type="predicted"/>
<protein>
    <submittedName>
        <fullName evidence="2">Uncharacterized protein</fullName>
    </submittedName>
</protein>
<accession>A0A914NDE3</accession>
<evidence type="ECO:0000313" key="2">
    <source>
        <dbReference type="WBParaSite" id="Minc3s05566g38448"/>
    </source>
</evidence>
<dbReference type="WBParaSite" id="Minc3s05566g38448">
    <property type="protein sequence ID" value="Minc3s05566g38448"/>
    <property type="gene ID" value="Minc3s05566g38448"/>
</dbReference>
<reference evidence="2" key="1">
    <citation type="submission" date="2022-11" db="UniProtKB">
        <authorList>
            <consortium name="WormBaseParasite"/>
        </authorList>
    </citation>
    <scope>IDENTIFICATION</scope>
</reference>
<dbReference type="Proteomes" id="UP000887563">
    <property type="component" value="Unplaced"/>
</dbReference>
<name>A0A914NDE3_MELIC</name>